<evidence type="ECO:0000256" key="1">
    <source>
        <dbReference type="ARBA" id="ARBA00023157"/>
    </source>
</evidence>
<evidence type="ECO:0000313" key="5">
    <source>
        <dbReference type="Proteomes" id="UP000265020"/>
    </source>
</evidence>
<dbReference type="PANTHER" id="PTHR45784:SF3">
    <property type="entry name" value="C-TYPE LECTIN DOMAIN FAMILY 4 MEMBER K-LIKE-RELATED"/>
    <property type="match status" value="1"/>
</dbReference>
<feature type="domain" description="C-type lectin" evidence="3">
    <location>
        <begin position="23"/>
        <end position="137"/>
    </location>
</feature>
<organism evidence="4 5">
    <name type="scientific">Cyprinodon variegatus</name>
    <name type="common">Sheepshead minnow</name>
    <dbReference type="NCBI Taxonomy" id="28743"/>
    <lineage>
        <taxon>Eukaryota</taxon>
        <taxon>Metazoa</taxon>
        <taxon>Chordata</taxon>
        <taxon>Craniata</taxon>
        <taxon>Vertebrata</taxon>
        <taxon>Euteleostomi</taxon>
        <taxon>Actinopterygii</taxon>
        <taxon>Neopterygii</taxon>
        <taxon>Teleostei</taxon>
        <taxon>Neoteleostei</taxon>
        <taxon>Acanthomorphata</taxon>
        <taxon>Ovalentaria</taxon>
        <taxon>Atherinomorphae</taxon>
        <taxon>Cyprinodontiformes</taxon>
        <taxon>Cyprinodontidae</taxon>
        <taxon>Cyprinodon</taxon>
    </lineage>
</organism>
<keyword evidence="1" id="KW-1015">Disulfide bond</keyword>
<accession>A0A3Q2G1U4</accession>
<dbReference type="PROSITE" id="PS50041">
    <property type="entry name" value="C_TYPE_LECTIN_2"/>
    <property type="match status" value="2"/>
</dbReference>
<dbReference type="Proteomes" id="UP000265020">
    <property type="component" value="Unassembled WGS sequence"/>
</dbReference>
<dbReference type="OMA" id="SYCRENC"/>
<dbReference type="InterPro" id="IPR016187">
    <property type="entry name" value="CTDL_fold"/>
</dbReference>
<dbReference type="InterPro" id="IPR018378">
    <property type="entry name" value="C-type_lectin_CS"/>
</dbReference>
<reference evidence="4" key="1">
    <citation type="submission" date="2025-08" db="UniProtKB">
        <authorList>
            <consortium name="Ensembl"/>
        </authorList>
    </citation>
    <scope>IDENTIFICATION</scope>
</reference>
<name>A0A3Q2G1U4_CYPVA</name>
<dbReference type="AlphaFoldDB" id="A0A3Q2G1U4"/>
<dbReference type="SUPFAM" id="SSF56436">
    <property type="entry name" value="C-type lectin-like"/>
    <property type="match status" value="2"/>
</dbReference>
<dbReference type="PROSITE" id="PS00615">
    <property type="entry name" value="C_TYPE_LECTIN_1"/>
    <property type="match status" value="1"/>
</dbReference>
<dbReference type="InterPro" id="IPR016186">
    <property type="entry name" value="C-type_lectin-like/link_sf"/>
</dbReference>
<feature type="signal peptide" evidence="2">
    <location>
        <begin position="1"/>
        <end position="22"/>
    </location>
</feature>
<dbReference type="SMART" id="SM00034">
    <property type="entry name" value="CLECT"/>
    <property type="match status" value="2"/>
</dbReference>
<dbReference type="Ensembl" id="ENSCVAT00000024055.1">
    <property type="protein sequence ID" value="ENSCVAP00000015860.1"/>
    <property type="gene ID" value="ENSCVAG00000018718.1"/>
</dbReference>
<proteinExistence type="predicted"/>
<dbReference type="Pfam" id="PF00059">
    <property type="entry name" value="Lectin_C"/>
    <property type="match status" value="2"/>
</dbReference>
<dbReference type="GeneTree" id="ENSGT01100000263473"/>
<evidence type="ECO:0000256" key="2">
    <source>
        <dbReference type="SAM" id="SignalP"/>
    </source>
</evidence>
<sequence>MEAMGNVIKLLILTGLCSVSLCLYRHQYVLQNTPKTWNEAQSFCRETCIDLATMEDMEEMKMALQTVADNYVDAVWIGLHKGNNPKWHWSLVDQGFYKDGEKNNLKWGNQGGDNCVVLSNGQLSTRSCAVSSHSICFDKTKQGAAQYVLIPEQMTWTASRDFCRKTYTDLVSLRNENEYQTVQNVANGKTVYVGLFRDPWEWSDLSDSSLRYWRESQLIYAQDSESCVAMMKTESGKWGDRKCAEEHPFLCKCTKNKLQFIKLRISFQHSTLDLNDPTIQRSMLEKMAQKLNASIKGITLLSWKKLSDDRGLIKEDKENIP</sequence>
<dbReference type="PANTHER" id="PTHR45784">
    <property type="entry name" value="C-TYPE LECTIN DOMAIN FAMILY 20 MEMBER A-RELATED"/>
    <property type="match status" value="1"/>
</dbReference>
<feature type="chain" id="PRO_5018541278" evidence="2">
    <location>
        <begin position="23"/>
        <end position="321"/>
    </location>
</feature>
<evidence type="ECO:0000313" key="4">
    <source>
        <dbReference type="Ensembl" id="ENSCVAP00000015860.1"/>
    </source>
</evidence>
<dbReference type="Gene3D" id="3.10.100.10">
    <property type="entry name" value="Mannose-Binding Protein A, subunit A"/>
    <property type="match status" value="2"/>
</dbReference>
<dbReference type="InterPro" id="IPR001304">
    <property type="entry name" value="C-type_lectin-like"/>
</dbReference>
<protein>
    <submittedName>
        <fullName evidence="4">C-type lectin-like</fullName>
    </submittedName>
</protein>
<reference evidence="4" key="2">
    <citation type="submission" date="2025-09" db="UniProtKB">
        <authorList>
            <consortium name="Ensembl"/>
        </authorList>
    </citation>
    <scope>IDENTIFICATION</scope>
</reference>
<feature type="domain" description="C-type lectin" evidence="3">
    <location>
        <begin position="142"/>
        <end position="252"/>
    </location>
</feature>
<keyword evidence="5" id="KW-1185">Reference proteome</keyword>
<keyword evidence="2" id="KW-0732">Signal</keyword>
<evidence type="ECO:0000259" key="3">
    <source>
        <dbReference type="PROSITE" id="PS50041"/>
    </source>
</evidence>